<reference evidence="2" key="1">
    <citation type="journal article" date="2022" name="bioRxiv">
        <title>Sequencing and chromosome-scale assembly of the giantPleurodeles waltlgenome.</title>
        <authorList>
            <person name="Brown T."/>
            <person name="Elewa A."/>
            <person name="Iarovenko S."/>
            <person name="Subramanian E."/>
            <person name="Araus A.J."/>
            <person name="Petzold A."/>
            <person name="Susuki M."/>
            <person name="Suzuki K.-i.T."/>
            <person name="Hayashi T."/>
            <person name="Toyoda A."/>
            <person name="Oliveira C."/>
            <person name="Osipova E."/>
            <person name="Leigh N.D."/>
            <person name="Simon A."/>
            <person name="Yun M.H."/>
        </authorList>
    </citation>
    <scope>NUCLEOTIDE SEQUENCE</scope>
    <source>
        <strain evidence="2">20211129_DDA</strain>
        <tissue evidence="2">Liver</tissue>
    </source>
</reference>
<feature type="compositionally biased region" description="Gly residues" evidence="1">
    <location>
        <begin position="69"/>
        <end position="83"/>
    </location>
</feature>
<evidence type="ECO:0000313" key="3">
    <source>
        <dbReference type="Proteomes" id="UP001066276"/>
    </source>
</evidence>
<feature type="region of interest" description="Disordered" evidence="1">
    <location>
        <begin position="67"/>
        <end position="130"/>
    </location>
</feature>
<dbReference type="AlphaFoldDB" id="A0AAV7NPZ9"/>
<accession>A0AAV7NPZ9</accession>
<gene>
    <name evidence="2" type="ORF">NDU88_004674</name>
</gene>
<evidence type="ECO:0000256" key="1">
    <source>
        <dbReference type="SAM" id="MobiDB-lite"/>
    </source>
</evidence>
<evidence type="ECO:0000313" key="2">
    <source>
        <dbReference type="EMBL" id="KAJ1116463.1"/>
    </source>
</evidence>
<sequence length="130" mass="13458">MRLLRAACTQPCRRRWAVIGSGRRQKVTCCPDEGASRIGGVTRRAWSCAVSTAGKRSGVAPPRAAAWGLGPGDGPVRWGGAGGHRARGSRQRPELEDWSPPGVGLGSAGGASGLGCYRPPFPEKLPVAGT</sequence>
<dbReference type="EMBL" id="JANPWB010000012">
    <property type="protein sequence ID" value="KAJ1116463.1"/>
    <property type="molecule type" value="Genomic_DNA"/>
</dbReference>
<protein>
    <submittedName>
        <fullName evidence="2">Uncharacterized protein</fullName>
    </submittedName>
</protein>
<name>A0AAV7NPZ9_PLEWA</name>
<proteinExistence type="predicted"/>
<comment type="caution">
    <text evidence="2">The sequence shown here is derived from an EMBL/GenBank/DDBJ whole genome shotgun (WGS) entry which is preliminary data.</text>
</comment>
<dbReference type="Proteomes" id="UP001066276">
    <property type="component" value="Chromosome 8"/>
</dbReference>
<feature type="compositionally biased region" description="Gly residues" evidence="1">
    <location>
        <begin position="103"/>
        <end position="113"/>
    </location>
</feature>
<organism evidence="2 3">
    <name type="scientific">Pleurodeles waltl</name>
    <name type="common">Iberian ribbed newt</name>
    <dbReference type="NCBI Taxonomy" id="8319"/>
    <lineage>
        <taxon>Eukaryota</taxon>
        <taxon>Metazoa</taxon>
        <taxon>Chordata</taxon>
        <taxon>Craniata</taxon>
        <taxon>Vertebrata</taxon>
        <taxon>Euteleostomi</taxon>
        <taxon>Amphibia</taxon>
        <taxon>Batrachia</taxon>
        <taxon>Caudata</taxon>
        <taxon>Salamandroidea</taxon>
        <taxon>Salamandridae</taxon>
        <taxon>Pleurodelinae</taxon>
        <taxon>Pleurodeles</taxon>
    </lineage>
</organism>
<keyword evidence="3" id="KW-1185">Reference proteome</keyword>